<dbReference type="STRING" id="1156395.DBT_1741"/>
<dbReference type="Proteomes" id="UP000093080">
    <property type="component" value="Unassembled WGS sequence"/>
</dbReference>
<proteinExistence type="predicted"/>
<protein>
    <submittedName>
        <fullName evidence="1">Uncharacterized protein</fullName>
    </submittedName>
</protein>
<organism evidence="1 2">
    <name type="scientific">Dissulfuribacter thermophilus</name>
    <dbReference type="NCBI Taxonomy" id="1156395"/>
    <lineage>
        <taxon>Bacteria</taxon>
        <taxon>Pseudomonadati</taxon>
        <taxon>Thermodesulfobacteriota</taxon>
        <taxon>Dissulfuribacteria</taxon>
        <taxon>Dissulfuribacterales</taxon>
        <taxon>Dissulfuribacteraceae</taxon>
        <taxon>Dissulfuribacter</taxon>
    </lineage>
</organism>
<dbReference type="AlphaFoldDB" id="A0A1B9F4U3"/>
<name>A0A1B9F4U3_9BACT</name>
<keyword evidence="2" id="KW-1185">Reference proteome</keyword>
<dbReference type="EMBL" id="MAGO01000008">
    <property type="protein sequence ID" value="OCC14946.1"/>
    <property type="molecule type" value="Genomic_DNA"/>
</dbReference>
<sequence>MVSWGHFGTEDRSPGPTGFKVSWPCTIFDTVLIGKPVVDLP</sequence>
<comment type="caution">
    <text evidence="1">The sequence shown here is derived from an EMBL/GenBank/DDBJ whole genome shotgun (WGS) entry which is preliminary data.</text>
</comment>
<reference evidence="1 2" key="1">
    <citation type="submission" date="2016-06" db="EMBL/GenBank/DDBJ databases">
        <title>Respiratory ammonification of nitrate coupled to the oxidation of elemental sulfur in deep-sea autotrophic thermophilic bacteria.</title>
        <authorList>
            <person name="Slobodkina G.B."/>
            <person name="Mardanov A.V."/>
            <person name="Ravin N.V."/>
            <person name="Frolova A.A."/>
            <person name="Viryasiv M.B."/>
            <person name="Chernyh N.A."/>
            <person name="Bonch-Osmolovskaya E.A."/>
            <person name="Slobodkin A.I."/>
        </authorList>
    </citation>
    <scope>NUCLEOTIDE SEQUENCE [LARGE SCALE GENOMIC DNA]</scope>
    <source>
        <strain evidence="1 2">S69</strain>
    </source>
</reference>
<evidence type="ECO:0000313" key="1">
    <source>
        <dbReference type="EMBL" id="OCC14946.1"/>
    </source>
</evidence>
<accession>A0A1B9F4U3</accession>
<gene>
    <name evidence="1" type="ORF">DBT_1741</name>
</gene>
<evidence type="ECO:0000313" key="2">
    <source>
        <dbReference type="Proteomes" id="UP000093080"/>
    </source>
</evidence>